<comment type="caution">
    <text evidence="5">The sequence shown here is derived from an EMBL/GenBank/DDBJ whole genome shotgun (WGS) entry which is preliminary data.</text>
</comment>
<dbReference type="Gene3D" id="3.10.110.10">
    <property type="entry name" value="Ubiquitin Conjugating Enzyme"/>
    <property type="match status" value="1"/>
</dbReference>
<evidence type="ECO:0000259" key="4">
    <source>
        <dbReference type="PROSITE" id="PS50127"/>
    </source>
</evidence>
<dbReference type="Pfam" id="PF00179">
    <property type="entry name" value="UQ_con"/>
    <property type="match status" value="1"/>
</dbReference>
<dbReference type="InterPro" id="IPR016135">
    <property type="entry name" value="UBQ-conjugating_enzyme/RWD"/>
</dbReference>
<dbReference type="Proteomes" id="UP001530293">
    <property type="component" value="Unassembled WGS sequence"/>
</dbReference>
<keyword evidence="1" id="KW-0808">Transferase</keyword>
<dbReference type="AlphaFoldDB" id="A0ABD3N0X8"/>
<protein>
    <recommendedName>
        <fullName evidence="4">UBC core domain-containing protein</fullName>
    </recommendedName>
</protein>
<reference evidence="5 6" key="1">
    <citation type="submission" date="2024-10" db="EMBL/GenBank/DDBJ databases">
        <title>Updated reference genomes for cyclostephanoid diatoms.</title>
        <authorList>
            <person name="Roberts W.R."/>
            <person name="Alverson A.J."/>
        </authorList>
    </citation>
    <scope>NUCLEOTIDE SEQUENCE [LARGE SCALE GENOMIC DNA]</scope>
    <source>
        <strain evidence="5 6">AJA232-27</strain>
    </source>
</reference>
<proteinExistence type="predicted"/>
<feature type="domain" description="UBC core" evidence="4">
    <location>
        <begin position="242"/>
        <end position="406"/>
    </location>
</feature>
<keyword evidence="2" id="KW-0833">Ubl conjugation pathway</keyword>
<dbReference type="GO" id="GO:0016740">
    <property type="term" value="F:transferase activity"/>
    <property type="evidence" value="ECO:0007669"/>
    <property type="project" value="UniProtKB-KW"/>
</dbReference>
<evidence type="ECO:0000256" key="3">
    <source>
        <dbReference type="SAM" id="MobiDB-lite"/>
    </source>
</evidence>
<evidence type="ECO:0000313" key="5">
    <source>
        <dbReference type="EMBL" id="KAL3769805.1"/>
    </source>
</evidence>
<organism evidence="5 6">
    <name type="scientific">Discostella pseudostelligera</name>
    <dbReference type="NCBI Taxonomy" id="259834"/>
    <lineage>
        <taxon>Eukaryota</taxon>
        <taxon>Sar</taxon>
        <taxon>Stramenopiles</taxon>
        <taxon>Ochrophyta</taxon>
        <taxon>Bacillariophyta</taxon>
        <taxon>Coscinodiscophyceae</taxon>
        <taxon>Thalassiosirophycidae</taxon>
        <taxon>Stephanodiscales</taxon>
        <taxon>Stephanodiscaceae</taxon>
        <taxon>Discostella</taxon>
    </lineage>
</organism>
<dbReference type="InterPro" id="IPR000608">
    <property type="entry name" value="UBC"/>
</dbReference>
<sequence length="567" mass="62683">MFGIGGMHQSAAAVTSGTGYGGQQGDNKQLIAGRKKAEQASVKVDKANVQFLKTIQKILSSSKKTRTTSKTNVKVSNSKSIDDGHRKKLSAVLADIFRNQVPTDWDRRKNVYNIALEVSHTLAFDETLATIFGDKDSPESVLYWLLDFRNQAKDILKRPMPASGWSKEDHGDVALATQVCSVADAALKISRRCQAQKPVEDLCLVTLSERYQSQLGPLRFDTVETLKNHHFLNKALAGAGTINSRLLFKELTAYKTALPVEYGSSCFCRVMNSQLNMLRVMITGPDDSPYANGCFFFDICLPSNYPQVAPHVHFLTTGGGKLRFNPNLYNCGKVCLSLLGTWQGPGWVSGQSTLLQVLISIQSLILVPDPYFNEPAFEILRGTPQGDAKNKAYNQIIRSYTIAAAIESHLSEILGSTNPYVEFESVMIKHFLEKRSIIQKELWTWVRDDHKLAAKVGNICFLFEQLSDRERGAARQSKKSKVTKSNEPIVLDEAENTKLPASPRRSKRNKVAKKNEPIMLDEEEDTKLPAVGKSKSNGTIEIDLSDDEGKPAKAKNGILAGGLVDLT</sequence>
<dbReference type="PANTHER" id="PTHR46116">
    <property type="entry name" value="(E3-INDEPENDENT) E2 UBIQUITIN-CONJUGATING ENZYME"/>
    <property type="match status" value="1"/>
</dbReference>
<keyword evidence="6" id="KW-1185">Reference proteome</keyword>
<feature type="region of interest" description="Disordered" evidence="3">
    <location>
        <begin position="472"/>
        <end position="555"/>
    </location>
</feature>
<dbReference type="CDD" id="cd23810">
    <property type="entry name" value="UBCc_BIRC6"/>
    <property type="match status" value="1"/>
</dbReference>
<accession>A0ABD3N0X8</accession>
<dbReference type="EMBL" id="JALLBG020000050">
    <property type="protein sequence ID" value="KAL3769805.1"/>
    <property type="molecule type" value="Genomic_DNA"/>
</dbReference>
<evidence type="ECO:0000313" key="6">
    <source>
        <dbReference type="Proteomes" id="UP001530293"/>
    </source>
</evidence>
<dbReference type="SMART" id="SM00212">
    <property type="entry name" value="UBCc"/>
    <property type="match status" value="1"/>
</dbReference>
<dbReference type="PROSITE" id="PS50127">
    <property type="entry name" value="UBC_2"/>
    <property type="match status" value="1"/>
</dbReference>
<evidence type="ECO:0000256" key="1">
    <source>
        <dbReference type="ARBA" id="ARBA00022679"/>
    </source>
</evidence>
<name>A0ABD3N0X8_9STRA</name>
<gene>
    <name evidence="5" type="ORF">ACHAWU_010313</name>
</gene>
<dbReference type="SUPFAM" id="SSF54495">
    <property type="entry name" value="UBC-like"/>
    <property type="match status" value="1"/>
</dbReference>
<evidence type="ECO:0000256" key="2">
    <source>
        <dbReference type="ARBA" id="ARBA00022786"/>
    </source>
</evidence>